<keyword evidence="1" id="KW-0067">ATP-binding</keyword>
<evidence type="ECO:0000313" key="3">
    <source>
        <dbReference type="EMBL" id="PWA52083.1"/>
    </source>
</evidence>
<dbReference type="GO" id="GO:0005886">
    <property type="term" value="C:plasma membrane"/>
    <property type="evidence" value="ECO:0007669"/>
    <property type="project" value="TreeGrafter"/>
</dbReference>
<dbReference type="Proteomes" id="UP000245207">
    <property type="component" value="Unassembled WGS sequence"/>
</dbReference>
<keyword evidence="3" id="KW-0808">Transferase</keyword>
<feature type="binding site" evidence="1">
    <location>
        <position position="359"/>
    </location>
    <ligand>
        <name>ATP</name>
        <dbReference type="ChEBI" id="CHEBI:30616"/>
    </ligand>
</feature>
<keyword evidence="3" id="KW-0418">Kinase</keyword>
<organism evidence="3 4">
    <name type="scientific">Artemisia annua</name>
    <name type="common">Sweet wormwood</name>
    <dbReference type="NCBI Taxonomy" id="35608"/>
    <lineage>
        <taxon>Eukaryota</taxon>
        <taxon>Viridiplantae</taxon>
        <taxon>Streptophyta</taxon>
        <taxon>Embryophyta</taxon>
        <taxon>Tracheophyta</taxon>
        <taxon>Spermatophyta</taxon>
        <taxon>Magnoliopsida</taxon>
        <taxon>eudicotyledons</taxon>
        <taxon>Gunneridae</taxon>
        <taxon>Pentapetalae</taxon>
        <taxon>asterids</taxon>
        <taxon>campanulids</taxon>
        <taxon>Asterales</taxon>
        <taxon>Asteraceae</taxon>
        <taxon>Asteroideae</taxon>
        <taxon>Anthemideae</taxon>
        <taxon>Artemisiinae</taxon>
        <taxon>Artemisia</taxon>
    </lineage>
</organism>
<gene>
    <name evidence="3" type="ORF">CTI12_AA427490</name>
</gene>
<sequence length="1049" mass="119934">MSNLEDLVIPLEEIMLATGNFSEENQILKQGDCVIYRGQLSEGWKNCMAAFRHYRGDGDEEREAFQNELNYISSLKHDNIIPFIGYCDEGIGNMVIVHEYPVNGSLYDHLKNEDKRNSLTWAQRLSICLGVAKGLRYLHSGVSEHGRIIHLSVMESNILLDNLNARICGFDFSASIPVDEPDQQVYRPVTHIQTYMDPVYAATGLVKAASDVFSFGVLLFKMLTNMHALDLPGESTPADLIELVQRQYDSGLDKFIDPAIKDQVGGRSFRMFNKIAYKCISLNLKDRPTMVGIVQTFEEIIDINDQGDAPLEDFFIPLKEIISATCNFSKAFWIGGGGFGEVYKGRLPERWKNREAAIKRLDKTGHQGKTEFRNELDLISMFHHQNIIPFIGYCDEGTSFYIDPIYHESGVLCKESDVYSFGVVLFEMVSGILAYKRRSFDDGKPQPLIHLVRRYYNKELGKLVDPCISDQIKGRSLRKLADTAYRCLSFSTEERPSMSKIIKSIENALDIQEFGDASITTMRIHQYRKLEDLLIPLEEIILATCGFSKASEIGNGGIGVVYKGQFSERWQNHDVAIKRLNKTGDKGKTEFLNELKLISKFHHQNIIPFIDFAKQQQTKLYTSAAGTNCYTDPIYHEGSILRPESDVYSFGVVMFELLSGMLGWYLRKIGDDKPRPLINLVRRYYDYEKELLIDPQIKDEIDSSSFLAFIEVAYQCISFNSKERPSMETIIDKIEEALDFQVANGEDSELYRGQLSENWDNRSAAFKRFYNYYWSNTKEKFLNELKVISMLDHENIIPFLGYCDEGKETIIVYEYPVHGSLANYLEEDDKRSCLTWQNRMEICMDAAKGLNYLHSGLGQHNTVIHGSFMERNILLDDNLKAKICGFEISEFIPGNQPCQQVYKPVDEHIDTYTHKDPIYLETGFLTAESDIYSFGVLLFRILTWPEALTRVSKDGDGIPNSLTMMVQHHCHNRLDSLIDPVIRDQIGSPSFRMIEEITRKCLSYSIKDRPTMDTLVKTIKAALDIYVHHDGGVLAKDNQRIGYYFTLCS</sequence>
<dbReference type="OrthoDB" id="2393669at2759"/>
<reference evidence="3 4" key="1">
    <citation type="journal article" date="2018" name="Mol. Plant">
        <title>The genome of Artemisia annua provides insight into the evolution of Asteraceae family and artemisinin biosynthesis.</title>
        <authorList>
            <person name="Shen Q."/>
            <person name="Zhang L."/>
            <person name="Liao Z."/>
            <person name="Wang S."/>
            <person name="Yan T."/>
            <person name="Shi P."/>
            <person name="Liu M."/>
            <person name="Fu X."/>
            <person name="Pan Q."/>
            <person name="Wang Y."/>
            <person name="Lv Z."/>
            <person name="Lu X."/>
            <person name="Zhang F."/>
            <person name="Jiang W."/>
            <person name="Ma Y."/>
            <person name="Chen M."/>
            <person name="Hao X."/>
            <person name="Li L."/>
            <person name="Tang Y."/>
            <person name="Lv G."/>
            <person name="Zhou Y."/>
            <person name="Sun X."/>
            <person name="Brodelius P.E."/>
            <person name="Rose J.K.C."/>
            <person name="Tang K."/>
        </authorList>
    </citation>
    <scope>NUCLEOTIDE SEQUENCE [LARGE SCALE GENOMIC DNA]</scope>
    <source>
        <strain evidence="4">cv. Huhao1</strain>
        <tissue evidence="3">Leaf</tissue>
    </source>
</reference>
<keyword evidence="4" id="KW-1185">Reference proteome</keyword>
<dbReference type="AlphaFoldDB" id="A0A2U1LSW0"/>
<dbReference type="STRING" id="35608.A0A2U1LSW0"/>
<dbReference type="GO" id="GO:0009506">
    <property type="term" value="C:plasmodesma"/>
    <property type="evidence" value="ECO:0007669"/>
    <property type="project" value="TreeGrafter"/>
</dbReference>
<name>A0A2U1LSW0_ARTAN</name>
<feature type="domain" description="Protein kinase" evidence="2">
    <location>
        <begin position="736"/>
        <end position="1027"/>
    </location>
</feature>
<keyword evidence="1" id="KW-0547">Nucleotide-binding</keyword>
<dbReference type="InterPro" id="IPR011009">
    <property type="entry name" value="Kinase-like_dom_sf"/>
</dbReference>
<dbReference type="Gene3D" id="3.30.200.20">
    <property type="entry name" value="Phosphorylase Kinase, domain 1"/>
    <property type="match status" value="4"/>
</dbReference>
<evidence type="ECO:0000259" key="2">
    <source>
        <dbReference type="PROSITE" id="PS50011"/>
    </source>
</evidence>
<proteinExistence type="predicted"/>
<protein>
    <submittedName>
        <fullName evidence="3">Protein kinase-like domain-containing protein</fullName>
    </submittedName>
</protein>
<dbReference type="Gene3D" id="1.10.510.10">
    <property type="entry name" value="Transferase(Phosphotransferase) domain 1"/>
    <property type="match status" value="4"/>
</dbReference>
<evidence type="ECO:0000256" key="1">
    <source>
        <dbReference type="PROSITE-ProRule" id="PRU10141"/>
    </source>
</evidence>
<dbReference type="Pfam" id="PF07714">
    <property type="entry name" value="PK_Tyr_Ser-Thr"/>
    <property type="match status" value="4"/>
</dbReference>
<dbReference type="InterPro" id="IPR045272">
    <property type="entry name" value="ANXUR1/2-like"/>
</dbReference>
<dbReference type="PANTHER" id="PTHR27003:SF359">
    <property type="entry name" value="SERINE_THREONINE-PROTEIN KINASE UNC-51-RELATED"/>
    <property type="match status" value="1"/>
</dbReference>
<feature type="domain" description="Protein kinase" evidence="2">
    <location>
        <begin position="21"/>
        <end position="301"/>
    </location>
</feature>
<dbReference type="PROSITE" id="PS50011">
    <property type="entry name" value="PROTEIN_KINASE_DOM"/>
    <property type="match status" value="3"/>
</dbReference>
<dbReference type="GO" id="GO:0005524">
    <property type="term" value="F:ATP binding"/>
    <property type="evidence" value="ECO:0007669"/>
    <property type="project" value="UniProtKB-UniRule"/>
</dbReference>
<dbReference type="InterPro" id="IPR001245">
    <property type="entry name" value="Ser-Thr/Tyr_kinase_cat_dom"/>
</dbReference>
<dbReference type="SUPFAM" id="SSF56112">
    <property type="entry name" value="Protein kinase-like (PK-like)"/>
    <property type="match status" value="4"/>
</dbReference>
<dbReference type="InterPro" id="IPR017441">
    <property type="entry name" value="Protein_kinase_ATP_BS"/>
</dbReference>
<accession>A0A2U1LSW0</accession>
<dbReference type="GO" id="GO:0004714">
    <property type="term" value="F:transmembrane receptor protein tyrosine kinase activity"/>
    <property type="evidence" value="ECO:0007669"/>
    <property type="project" value="InterPro"/>
</dbReference>
<dbReference type="PANTHER" id="PTHR27003">
    <property type="entry name" value="OS07G0166700 PROTEIN"/>
    <property type="match status" value="1"/>
</dbReference>
<dbReference type="EMBL" id="PKPP01007922">
    <property type="protein sequence ID" value="PWA52083.1"/>
    <property type="molecule type" value="Genomic_DNA"/>
</dbReference>
<evidence type="ECO:0000313" key="4">
    <source>
        <dbReference type="Proteomes" id="UP000245207"/>
    </source>
</evidence>
<comment type="caution">
    <text evidence="3">The sequence shown here is derived from an EMBL/GenBank/DDBJ whole genome shotgun (WGS) entry which is preliminary data.</text>
</comment>
<feature type="domain" description="Protein kinase" evidence="2">
    <location>
        <begin position="328"/>
        <end position="738"/>
    </location>
</feature>
<dbReference type="PROSITE" id="PS00107">
    <property type="entry name" value="PROTEIN_KINASE_ATP"/>
    <property type="match status" value="1"/>
</dbReference>
<dbReference type="InterPro" id="IPR000719">
    <property type="entry name" value="Prot_kinase_dom"/>
</dbReference>